<organism evidence="1 2">
    <name type="scientific">Acinetobacter bouvetii</name>
    <dbReference type="NCBI Taxonomy" id="202951"/>
    <lineage>
        <taxon>Bacteria</taxon>
        <taxon>Pseudomonadati</taxon>
        <taxon>Pseudomonadota</taxon>
        <taxon>Gammaproteobacteria</taxon>
        <taxon>Moraxellales</taxon>
        <taxon>Moraxellaceae</taxon>
        <taxon>Acinetobacter</taxon>
    </lineage>
</organism>
<proteinExistence type="predicted"/>
<dbReference type="AlphaFoldDB" id="A0A4Q7ALF7"/>
<dbReference type="EMBL" id="SGSU01000034">
    <property type="protein sequence ID" value="RZG63808.1"/>
    <property type="molecule type" value="Genomic_DNA"/>
</dbReference>
<dbReference type="RefSeq" id="WP_130148836.1">
    <property type="nucleotide sequence ID" value="NZ_SGSU01000034.1"/>
</dbReference>
<accession>A0A4Q7ALF7</accession>
<sequence>MNAHVSLQHIELAQLMAVLNRTALSIVELSNNDTAAVFDGQTINIIYDGRGSESIGLFLSNAYPVESRIKYVTENLNRLNEIKKDLLEEAA</sequence>
<evidence type="ECO:0000313" key="2">
    <source>
        <dbReference type="Proteomes" id="UP000293483"/>
    </source>
</evidence>
<dbReference type="Proteomes" id="UP000293483">
    <property type="component" value="Unassembled WGS sequence"/>
</dbReference>
<gene>
    <name evidence="1" type="ORF">EXE25_18540</name>
</gene>
<name>A0A4Q7ALF7_9GAMM</name>
<comment type="caution">
    <text evidence="1">The sequence shown here is derived from an EMBL/GenBank/DDBJ whole genome shotgun (WGS) entry which is preliminary data.</text>
</comment>
<protein>
    <submittedName>
        <fullName evidence="1">Uncharacterized protein</fullName>
    </submittedName>
</protein>
<evidence type="ECO:0000313" key="1">
    <source>
        <dbReference type="EMBL" id="RZG63808.1"/>
    </source>
</evidence>
<reference evidence="1 2" key="1">
    <citation type="submission" date="2019-02" db="EMBL/GenBank/DDBJ databases">
        <title>The Batch Genome Submission of Acinetobacter spp. strains.</title>
        <authorList>
            <person name="Qin J."/>
            <person name="Hu Y."/>
            <person name="Ye H."/>
            <person name="Wei L."/>
            <person name="Feng Y."/>
            <person name="Zong Z."/>
        </authorList>
    </citation>
    <scope>NUCLEOTIDE SEQUENCE [LARGE SCALE GENOMIC DNA]</scope>
    <source>
        <strain evidence="1 2">WCHABo060081</strain>
    </source>
</reference>